<organism evidence="2 3">
    <name type="scientific">Aequitasia blattaphilus</name>
    <dbReference type="NCBI Taxonomy" id="2949332"/>
    <lineage>
        <taxon>Bacteria</taxon>
        <taxon>Bacillati</taxon>
        <taxon>Bacillota</taxon>
        <taxon>Clostridia</taxon>
        <taxon>Lachnospirales</taxon>
        <taxon>Lachnospiraceae</taxon>
        <taxon>Aequitasia</taxon>
    </lineage>
</organism>
<dbReference type="PROSITE" id="PS51704">
    <property type="entry name" value="GP_PDE"/>
    <property type="match status" value="1"/>
</dbReference>
<evidence type="ECO:0000313" key="2">
    <source>
        <dbReference type="EMBL" id="MCP1103263.1"/>
    </source>
</evidence>
<dbReference type="EMBL" id="JAMZFW010000021">
    <property type="protein sequence ID" value="MCP1103263.1"/>
    <property type="molecule type" value="Genomic_DNA"/>
</dbReference>
<dbReference type="Pfam" id="PF03009">
    <property type="entry name" value="GDPD"/>
    <property type="match status" value="1"/>
</dbReference>
<sequence length="246" mass="28839">MKQYIGEKFAHRGYHNIHKGIPENSMAAFSNAISNHYGIELDVQMTRDKEVVVFHDDSLKRICNADGFVKDYSYEELRQFSLARTGMKIPLLRDVLTLVDGKVPLLIEIKMPNNNYRLCRETYRLLKTYTGPYLIQSFNPLVLYWFKKNASEVLRGQLSSHRFERKDSEKFVHRFSLTHLLSNFIGRPDFISYQFPGTETLTNVLLFRVLHLPYGVWTLRTDKDISYGKTHYSMIIFEDPDILKNS</sequence>
<dbReference type="InterPro" id="IPR017946">
    <property type="entry name" value="PLC-like_Pdiesterase_TIM-brl"/>
</dbReference>
<accession>A0ABT1EBS3</accession>
<gene>
    <name evidence="2" type="ORF">NK125_12700</name>
</gene>
<evidence type="ECO:0000259" key="1">
    <source>
        <dbReference type="PROSITE" id="PS51704"/>
    </source>
</evidence>
<name>A0ABT1EBS3_9FIRM</name>
<evidence type="ECO:0000313" key="3">
    <source>
        <dbReference type="Proteomes" id="UP001523566"/>
    </source>
</evidence>
<dbReference type="Gene3D" id="3.20.20.190">
    <property type="entry name" value="Phosphatidylinositol (PI) phosphodiesterase"/>
    <property type="match status" value="1"/>
</dbReference>
<dbReference type="Proteomes" id="UP001523566">
    <property type="component" value="Unassembled WGS sequence"/>
</dbReference>
<proteinExistence type="predicted"/>
<dbReference type="PANTHER" id="PTHR46211:SF1">
    <property type="entry name" value="GLYCEROPHOSPHODIESTER PHOSPHODIESTERASE, CYTOPLASMIC"/>
    <property type="match status" value="1"/>
</dbReference>
<keyword evidence="3" id="KW-1185">Reference proteome</keyword>
<dbReference type="PANTHER" id="PTHR46211">
    <property type="entry name" value="GLYCEROPHOSPHORYL DIESTER PHOSPHODIESTERASE"/>
    <property type="match status" value="1"/>
</dbReference>
<dbReference type="InterPro" id="IPR030395">
    <property type="entry name" value="GP_PDE_dom"/>
</dbReference>
<feature type="domain" description="GP-PDE" evidence="1">
    <location>
        <begin position="6"/>
        <end position="246"/>
    </location>
</feature>
<protein>
    <submittedName>
        <fullName evidence="2">Glycerophosphodiester phosphodiesterase</fullName>
    </submittedName>
</protein>
<comment type="caution">
    <text evidence="2">The sequence shown here is derived from an EMBL/GenBank/DDBJ whole genome shotgun (WGS) entry which is preliminary data.</text>
</comment>
<dbReference type="SUPFAM" id="SSF51695">
    <property type="entry name" value="PLC-like phosphodiesterases"/>
    <property type="match status" value="1"/>
</dbReference>
<reference evidence="2 3" key="1">
    <citation type="journal article" date="2022" name="Genome Biol. Evol.">
        <title>Host diet, physiology and behaviors set the stage for Lachnospiraceae cladogenesis.</title>
        <authorList>
            <person name="Vera-Ponce De Leon A."/>
            <person name="Schneider M."/>
            <person name="Jahnes B.C."/>
            <person name="Sadowski V."/>
            <person name="Camuy-Velez L.A."/>
            <person name="Duan J."/>
            <person name="Sabree Z.L."/>
        </authorList>
    </citation>
    <scope>NUCLEOTIDE SEQUENCE [LARGE SCALE GENOMIC DNA]</scope>
    <source>
        <strain evidence="2 3">PAL113</strain>
    </source>
</reference>